<proteinExistence type="predicted"/>
<evidence type="ECO:0000313" key="3">
    <source>
        <dbReference type="EMBL" id="GAA0384459.1"/>
    </source>
</evidence>
<sequence>MSQLIKIEENGLNLVLEVTDKLDILLLHFGTTAWRDVESQVNGLSAAYKRGFRLMELQITGEDRDEYHGRTHRATYPGLRLHYETHRDSRNEHGRKLEIVLNDPVTSLQAVQHFQFYKDVPIVRCWVKLCNKGSEPIDVEYVSSFALTGIDKVGKEDRDSKMLLSIPHHGWQSELQWRSYYLPELGLSHLIDKSSKRISCSNTGSWSAAEHVPMAILENNEAGTNLFWQIEHNGSWHWEIIDQSDLLTLLISGPTEHDNHWWISLQPGEEFVSVPAAVGEVQGSIDEAAQQLTRYRRLIRRPNEDNRNLKIIFNDYMNCLWGDPTTEKLLPLIDAAAAVGCEYFCIDAGWYAPGEWWDGVGEWMPSAERFPEGIKYVLDYIRSKGMIPGLWLELEVMGINSPKLKDTDDSWFFQRHGKRVKDRSRYQLDYRNPHVIAHADEVIRRLVEDYGVGYIKMDYNINAGIGTEKDADSVGDGLLQHNRAYLAWLDRIFARYPELVIENCSSGGMRMDYAMLSRHSIQSTSDQENYVNYAAIAAASPSALTPEQSAIWSYPLREGDDEEVVFNMVNALLLRVHQSGHLAELSPRRRELVKEALDYYKSIRHHIPQALPFWPLGLPKQQDEWICLGLRHEDAIYLGVWRIHGESAEISLSLPQLQGKRLEIRCAYPQSFDCSWRWSEGEGLLKVTLPETKTARLLEIKLK</sequence>
<dbReference type="RefSeq" id="WP_343859302.1">
    <property type="nucleotide sequence ID" value="NZ_BAAACX010000007.1"/>
</dbReference>
<comment type="caution">
    <text evidence="3">The sequence shown here is derived from an EMBL/GenBank/DDBJ whole genome shotgun (WGS) entry which is preliminary data.</text>
</comment>
<dbReference type="InterPro" id="IPR002252">
    <property type="entry name" value="Glyco_hydro_36"/>
</dbReference>
<protein>
    <recommendedName>
        <fullName evidence="5">Alpha-galactosidase</fullName>
    </recommendedName>
</protein>
<gene>
    <name evidence="3" type="ORF">GCM10008933_14510</name>
</gene>
<dbReference type="Proteomes" id="UP001500340">
    <property type="component" value="Unassembled WGS sequence"/>
</dbReference>
<dbReference type="InterPro" id="IPR013785">
    <property type="entry name" value="Aldolase_TIM"/>
</dbReference>
<dbReference type="SUPFAM" id="SSF51445">
    <property type="entry name" value="(Trans)glycosidases"/>
    <property type="match status" value="1"/>
</dbReference>
<dbReference type="Gene3D" id="3.20.20.70">
    <property type="entry name" value="Aldolase class I"/>
    <property type="match status" value="1"/>
</dbReference>
<keyword evidence="4" id="KW-1185">Reference proteome</keyword>
<name>A0ABN0Y7E8_9BACL</name>
<evidence type="ECO:0000256" key="2">
    <source>
        <dbReference type="ARBA" id="ARBA00023295"/>
    </source>
</evidence>
<evidence type="ECO:0000313" key="4">
    <source>
        <dbReference type="Proteomes" id="UP001500340"/>
    </source>
</evidence>
<dbReference type="EMBL" id="BAAACX010000007">
    <property type="protein sequence ID" value="GAA0384459.1"/>
    <property type="molecule type" value="Genomic_DNA"/>
</dbReference>
<dbReference type="PANTHER" id="PTHR43053:SF3">
    <property type="entry name" value="ALPHA-GALACTOSIDASE C-RELATED"/>
    <property type="match status" value="1"/>
</dbReference>
<dbReference type="InterPro" id="IPR038417">
    <property type="entry name" value="Alpga-gal_N_sf"/>
</dbReference>
<evidence type="ECO:0000256" key="1">
    <source>
        <dbReference type="ARBA" id="ARBA00022801"/>
    </source>
</evidence>
<organism evidence="3 4">
    <name type="scientific">Paenibacillus motobuensis</name>
    <dbReference type="NCBI Taxonomy" id="295324"/>
    <lineage>
        <taxon>Bacteria</taxon>
        <taxon>Bacillati</taxon>
        <taxon>Bacillota</taxon>
        <taxon>Bacilli</taxon>
        <taxon>Bacillales</taxon>
        <taxon>Paenibacillaceae</taxon>
        <taxon>Paenibacillus</taxon>
    </lineage>
</organism>
<dbReference type="PANTHER" id="PTHR43053">
    <property type="entry name" value="GLYCOSIDASE FAMILY 31"/>
    <property type="match status" value="1"/>
</dbReference>
<dbReference type="Gene3D" id="2.70.98.60">
    <property type="entry name" value="alpha-galactosidase from lactobacil brevis"/>
    <property type="match status" value="1"/>
</dbReference>
<keyword evidence="1" id="KW-0378">Hydrolase</keyword>
<dbReference type="Pfam" id="PF02065">
    <property type="entry name" value="Melibiase"/>
    <property type="match status" value="1"/>
</dbReference>
<keyword evidence="2" id="KW-0326">Glycosidase</keyword>
<dbReference type="CDD" id="cd14791">
    <property type="entry name" value="GH36"/>
    <property type="match status" value="1"/>
</dbReference>
<reference evidence="3 4" key="1">
    <citation type="journal article" date="2019" name="Int. J. Syst. Evol. Microbiol.">
        <title>The Global Catalogue of Microorganisms (GCM) 10K type strain sequencing project: providing services to taxonomists for standard genome sequencing and annotation.</title>
        <authorList>
            <consortium name="The Broad Institute Genomics Platform"/>
            <consortium name="The Broad Institute Genome Sequencing Center for Infectious Disease"/>
            <person name="Wu L."/>
            <person name="Ma J."/>
        </authorList>
    </citation>
    <scope>NUCLEOTIDE SEQUENCE [LARGE SCALE GENOMIC DNA]</scope>
    <source>
        <strain evidence="3 4">JCM 12774</strain>
    </source>
</reference>
<dbReference type="InterPro" id="IPR017853">
    <property type="entry name" value="GH"/>
</dbReference>
<dbReference type="InterPro" id="IPR050985">
    <property type="entry name" value="Alpha-glycosidase_related"/>
</dbReference>
<accession>A0ABN0Y7E8</accession>
<evidence type="ECO:0008006" key="5">
    <source>
        <dbReference type="Google" id="ProtNLM"/>
    </source>
</evidence>